<evidence type="ECO:0000256" key="1">
    <source>
        <dbReference type="SAM" id="MobiDB-lite"/>
    </source>
</evidence>
<dbReference type="InterPro" id="IPR047975">
    <property type="entry name" value="Heme_bind_FMP"/>
</dbReference>
<dbReference type="AlphaFoldDB" id="A0AAD4AFS4"/>
<comment type="caution">
    <text evidence="2">The sequence shown here is derived from an EMBL/GenBank/DDBJ whole genome shotgun (WGS) entry which is preliminary data.</text>
</comment>
<sequence>MSNSVNEQQKPSQRVLKKATGSEEALGPFTHLPGVWKNTGQFSGHGWNMIALPFPTGELDYRLLNNQYNETLTFQLVDKNVPNRGVNGDQEVETIDYVQQIEQIAAADFPDSGLAGEAGLAIHHEPGLWLYMKNHTTDDLNIARLSSIPHGDSLMALGTSAQSQTGFEIPKISGLPIGVDQNLEANPYLKPYLHFHNNLFENVFDPTQPNDLLNKAILPFFQQGKIANVTQLKVDSTLATGGVNNIPFVVRQANAGQVEATLWIYELTEKHPNGEPKMLLQYSQIVMLDFFKRKEGQGLIQWPHVSINTLEKQPTS</sequence>
<dbReference type="NCBIfam" id="NF040572">
    <property type="entry name" value="heme_bind_FMP"/>
    <property type="match status" value="1"/>
</dbReference>
<protein>
    <submittedName>
        <fullName evidence="2">Uncharacterized protein</fullName>
    </submittedName>
</protein>
<dbReference type="Proteomes" id="UP000016487">
    <property type="component" value="Unassembled WGS sequence"/>
</dbReference>
<feature type="compositionally biased region" description="Polar residues" evidence="1">
    <location>
        <begin position="1"/>
        <end position="12"/>
    </location>
</feature>
<evidence type="ECO:0000313" key="2">
    <source>
        <dbReference type="EMBL" id="KAF7765131.1"/>
    </source>
</evidence>
<gene>
    <name evidence="2" type="ORF">PCIT_b1282</name>
</gene>
<proteinExistence type="predicted"/>
<organism evidence="2 3">
    <name type="scientific">Pseudoalteromonas citrea</name>
    <dbReference type="NCBI Taxonomy" id="43655"/>
    <lineage>
        <taxon>Bacteria</taxon>
        <taxon>Pseudomonadati</taxon>
        <taxon>Pseudomonadota</taxon>
        <taxon>Gammaproteobacteria</taxon>
        <taxon>Alteromonadales</taxon>
        <taxon>Pseudoalteromonadaceae</taxon>
        <taxon>Pseudoalteromonas</taxon>
    </lineage>
</organism>
<dbReference type="EMBL" id="AHBZ03000027">
    <property type="protein sequence ID" value="KAF7765131.1"/>
    <property type="molecule type" value="Genomic_DNA"/>
</dbReference>
<evidence type="ECO:0000313" key="3">
    <source>
        <dbReference type="Proteomes" id="UP000016487"/>
    </source>
</evidence>
<feature type="region of interest" description="Disordered" evidence="1">
    <location>
        <begin position="1"/>
        <end position="22"/>
    </location>
</feature>
<accession>A0AAD4AFS4</accession>
<reference evidence="2" key="1">
    <citation type="journal article" date="2012" name="J. Bacteriol.">
        <title>Genome sequences of type strains of seven species of the marine bacterium Pseudoalteromonas.</title>
        <authorList>
            <person name="Xie B.B."/>
            <person name="Shu Y.L."/>
            <person name="Qin Q.L."/>
            <person name="Rong J.C."/>
            <person name="Zhang X.Y."/>
            <person name="Chen X.L."/>
            <person name="Shi M."/>
            <person name="He H.L."/>
            <person name="Zhou B.C."/>
            <person name="Zhang Y.Z."/>
        </authorList>
    </citation>
    <scope>NUCLEOTIDE SEQUENCE</scope>
    <source>
        <strain evidence="2">DSM 8771</strain>
    </source>
</reference>
<name>A0AAD4AFS4_9GAMM</name>
<dbReference type="RefSeq" id="WP_010367689.1">
    <property type="nucleotide sequence ID" value="NZ_AHBZ03000027.1"/>
</dbReference>
<reference evidence="2" key="2">
    <citation type="submission" date="2015-03" db="EMBL/GenBank/DDBJ databases">
        <title>Genome sequence of Pseudoalteromonas citrea.</title>
        <authorList>
            <person name="Xie B.-B."/>
            <person name="Rong J.-C."/>
            <person name="Qin Q.-L."/>
            <person name="Zhang Y.-Z."/>
        </authorList>
    </citation>
    <scope>NUCLEOTIDE SEQUENCE</scope>
    <source>
        <strain evidence="2">DSM 8771</strain>
    </source>
</reference>